<sequence length="119" mass="12034">MTASLPGTGLSATTTAEPVSPHIEPGTADARTYPDSGECAINEDGSIGAPYAQGKADQDPPCGVSYLRSSGSDGPCPLCATVTWKISWTGTSGEGGGLPDGTFGTTQDVTVQEIQSVNR</sequence>
<feature type="compositionally biased region" description="Polar residues" evidence="1">
    <location>
        <begin position="1"/>
        <end position="17"/>
    </location>
</feature>
<name>A0A0K8PZC5_STRAJ</name>
<keyword evidence="3" id="KW-1185">Reference proteome</keyword>
<protein>
    <submittedName>
        <fullName evidence="2">Secreted protein</fullName>
    </submittedName>
</protein>
<organism evidence="2 3">
    <name type="scientific">Streptomyces azureus</name>
    <dbReference type="NCBI Taxonomy" id="146537"/>
    <lineage>
        <taxon>Bacteria</taxon>
        <taxon>Bacillati</taxon>
        <taxon>Actinomycetota</taxon>
        <taxon>Actinomycetes</taxon>
        <taxon>Kitasatosporales</taxon>
        <taxon>Streptomycetaceae</taxon>
        <taxon>Streptomyces</taxon>
    </lineage>
</organism>
<dbReference type="EMBL" id="DF968533">
    <property type="protein sequence ID" value="GAP53146.1"/>
    <property type="molecule type" value="Genomic_DNA"/>
</dbReference>
<accession>A0A0K8PZC5</accession>
<evidence type="ECO:0000313" key="3">
    <source>
        <dbReference type="Proteomes" id="UP000053859"/>
    </source>
</evidence>
<proteinExistence type="predicted"/>
<dbReference type="PATRIC" id="fig|146537.3.peg.8482"/>
<evidence type="ECO:0000256" key="1">
    <source>
        <dbReference type="SAM" id="MobiDB-lite"/>
    </source>
</evidence>
<gene>
    <name evidence="2" type="ORF">SAZU_8027</name>
</gene>
<reference evidence="2" key="1">
    <citation type="journal article" date="2015" name="Genome Announc.">
        <title>Draft Genome Sequence of Thiostrepton-Producing Streptomyces azureus ATCC 14921.</title>
        <authorList>
            <person name="Sakihara K."/>
            <person name="Maeda J."/>
            <person name="Tashiro K."/>
            <person name="Fujino Y."/>
            <person name="Kuhara S."/>
            <person name="Ohshima T."/>
            <person name="Ogata S."/>
            <person name="Doi K."/>
        </authorList>
    </citation>
    <scope>NUCLEOTIDE SEQUENCE [LARGE SCALE GENOMIC DNA]</scope>
    <source>
        <strain evidence="2">ATCC14921</strain>
    </source>
</reference>
<feature type="region of interest" description="Disordered" evidence="1">
    <location>
        <begin position="1"/>
        <end position="75"/>
    </location>
</feature>
<dbReference type="AlphaFoldDB" id="A0A0K8PZC5"/>
<dbReference type="Proteomes" id="UP000053859">
    <property type="component" value="Unassembled WGS sequence"/>
</dbReference>
<evidence type="ECO:0000313" key="2">
    <source>
        <dbReference type="EMBL" id="GAP53146.1"/>
    </source>
</evidence>
<feature type="region of interest" description="Disordered" evidence="1">
    <location>
        <begin position="90"/>
        <end position="119"/>
    </location>
</feature>
<feature type="compositionally biased region" description="Polar residues" evidence="1">
    <location>
        <begin position="103"/>
        <end position="119"/>
    </location>
</feature>